<evidence type="ECO:0000313" key="3">
    <source>
        <dbReference type="Proteomes" id="UP001501866"/>
    </source>
</evidence>
<evidence type="ECO:0000256" key="1">
    <source>
        <dbReference type="SAM" id="MobiDB-lite"/>
    </source>
</evidence>
<sequence length="76" mass="7924">MSSLRGVAVSEPLQGGLGARRGPGEPTVLVEGDRHLPDLVGISMDPANASSVGSSRWNSHRRLVAIGNSSMEAMLQ</sequence>
<name>A0ABP6PQR3_9ACTN</name>
<evidence type="ECO:0000313" key="2">
    <source>
        <dbReference type="EMBL" id="GAA3185702.1"/>
    </source>
</evidence>
<reference evidence="3" key="1">
    <citation type="journal article" date="2019" name="Int. J. Syst. Evol. Microbiol.">
        <title>The Global Catalogue of Microorganisms (GCM) 10K type strain sequencing project: providing services to taxonomists for standard genome sequencing and annotation.</title>
        <authorList>
            <consortium name="The Broad Institute Genomics Platform"/>
            <consortium name="The Broad Institute Genome Sequencing Center for Infectious Disease"/>
            <person name="Wu L."/>
            <person name="Ma J."/>
        </authorList>
    </citation>
    <scope>NUCLEOTIDE SEQUENCE [LARGE SCALE GENOMIC DNA]</scope>
    <source>
        <strain evidence="3">JCM 9095</strain>
    </source>
</reference>
<proteinExistence type="predicted"/>
<accession>A0ABP6PQR3</accession>
<comment type="caution">
    <text evidence="2">The sequence shown here is derived from an EMBL/GenBank/DDBJ whole genome shotgun (WGS) entry which is preliminary data.</text>
</comment>
<dbReference type="EMBL" id="BAAAUH010000028">
    <property type="protein sequence ID" value="GAA3185702.1"/>
    <property type="molecule type" value="Genomic_DNA"/>
</dbReference>
<protein>
    <submittedName>
        <fullName evidence="2">Uncharacterized protein</fullName>
    </submittedName>
</protein>
<keyword evidence="3" id="KW-1185">Reference proteome</keyword>
<dbReference type="Proteomes" id="UP001501866">
    <property type="component" value="Unassembled WGS sequence"/>
</dbReference>
<organism evidence="2 3">
    <name type="scientific">Streptomyces virens</name>
    <dbReference type="NCBI Taxonomy" id="285572"/>
    <lineage>
        <taxon>Bacteria</taxon>
        <taxon>Bacillati</taxon>
        <taxon>Actinomycetota</taxon>
        <taxon>Actinomycetes</taxon>
        <taxon>Kitasatosporales</taxon>
        <taxon>Streptomycetaceae</taxon>
        <taxon>Streptomyces</taxon>
    </lineage>
</organism>
<gene>
    <name evidence="2" type="ORF">GCM10010451_38710</name>
</gene>
<feature type="region of interest" description="Disordered" evidence="1">
    <location>
        <begin position="1"/>
        <end position="31"/>
    </location>
</feature>